<dbReference type="EMBL" id="JACHVA010000053">
    <property type="protein sequence ID" value="MBC2601442.1"/>
    <property type="molecule type" value="Genomic_DNA"/>
</dbReference>
<dbReference type="InterPro" id="IPR005025">
    <property type="entry name" value="FMN_Rdtase-like_dom"/>
</dbReference>
<reference evidence="2 3" key="1">
    <citation type="submission" date="2020-07" db="EMBL/GenBank/DDBJ databases">
        <authorList>
            <person name="Feng X."/>
        </authorList>
    </citation>
    <scope>NUCLEOTIDE SEQUENCE [LARGE SCALE GENOMIC DNA]</scope>
    <source>
        <strain evidence="2 3">JCM14086</strain>
    </source>
</reference>
<dbReference type="InterPro" id="IPR050712">
    <property type="entry name" value="NAD(P)H-dep_reductase"/>
</dbReference>
<feature type="domain" description="NADPH-dependent FMN reductase-like" evidence="1">
    <location>
        <begin position="1"/>
        <end position="139"/>
    </location>
</feature>
<dbReference type="PANTHER" id="PTHR30543:SF28">
    <property type="entry name" value="NADPH-DEPENDENT FMN REDUCTASE-LIKE DOMAIN-CONTAINING PROTEIN"/>
    <property type="match status" value="1"/>
</dbReference>
<dbReference type="RefSeq" id="WP_185692155.1">
    <property type="nucleotide sequence ID" value="NZ_JACHVA010000053.1"/>
</dbReference>
<dbReference type="GO" id="GO:0016491">
    <property type="term" value="F:oxidoreductase activity"/>
    <property type="evidence" value="ECO:0007669"/>
    <property type="project" value="InterPro"/>
</dbReference>
<sequence>MRYLIVSCSLRGKSRSRVMAELARNDLEEVGQSVDWLDLCEHSLPFCDGGAAYGDERVGPVAEKVSNADGVILAGPIYNYDFNAASKNLIEMTGSGCWAGKVVGFIAAAGGSSSYMSVLPLANSLMIDFRCVIIPRFVYTDGSAFGENGELENAEVRERIRRLGSDLIGFTEGLATTLQAERGTPS</sequence>
<protein>
    <submittedName>
        <fullName evidence="2">NAD(P)H-dependent oxidoreductase</fullName>
    </submittedName>
</protein>
<dbReference type="PANTHER" id="PTHR30543">
    <property type="entry name" value="CHROMATE REDUCTASE"/>
    <property type="match status" value="1"/>
</dbReference>
<evidence type="ECO:0000259" key="1">
    <source>
        <dbReference type="Pfam" id="PF03358"/>
    </source>
</evidence>
<keyword evidence="3" id="KW-1185">Reference proteome</keyword>
<dbReference type="GO" id="GO:0010181">
    <property type="term" value="F:FMN binding"/>
    <property type="evidence" value="ECO:0007669"/>
    <property type="project" value="TreeGrafter"/>
</dbReference>
<dbReference type="SUPFAM" id="SSF52218">
    <property type="entry name" value="Flavoproteins"/>
    <property type="match status" value="1"/>
</dbReference>
<evidence type="ECO:0000313" key="3">
    <source>
        <dbReference type="Proteomes" id="UP000525652"/>
    </source>
</evidence>
<comment type="caution">
    <text evidence="2">The sequence shown here is derived from an EMBL/GenBank/DDBJ whole genome shotgun (WGS) entry which is preliminary data.</text>
</comment>
<evidence type="ECO:0000313" key="2">
    <source>
        <dbReference type="EMBL" id="MBC2601442.1"/>
    </source>
</evidence>
<dbReference type="Proteomes" id="UP000525652">
    <property type="component" value="Unassembled WGS sequence"/>
</dbReference>
<dbReference type="AlphaFoldDB" id="A0A7X1AX34"/>
<dbReference type="InterPro" id="IPR029039">
    <property type="entry name" value="Flavoprotein-like_sf"/>
</dbReference>
<name>A0A7X1AX34_9BACT</name>
<dbReference type="GO" id="GO:0005829">
    <property type="term" value="C:cytosol"/>
    <property type="evidence" value="ECO:0007669"/>
    <property type="project" value="TreeGrafter"/>
</dbReference>
<gene>
    <name evidence="2" type="ORF">H5P30_06590</name>
</gene>
<dbReference type="Pfam" id="PF03358">
    <property type="entry name" value="FMN_red"/>
    <property type="match status" value="1"/>
</dbReference>
<accession>A0A7X1AX34</accession>
<proteinExistence type="predicted"/>
<organism evidence="2 3">
    <name type="scientific">Puniceicoccus vermicola</name>
    <dbReference type="NCBI Taxonomy" id="388746"/>
    <lineage>
        <taxon>Bacteria</taxon>
        <taxon>Pseudomonadati</taxon>
        <taxon>Verrucomicrobiota</taxon>
        <taxon>Opitutia</taxon>
        <taxon>Puniceicoccales</taxon>
        <taxon>Puniceicoccaceae</taxon>
        <taxon>Puniceicoccus</taxon>
    </lineage>
</organism>
<dbReference type="Gene3D" id="3.40.50.360">
    <property type="match status" value="1"/>
</dbReference>